<dbReference type="Pfam" id="PF12697">
    <property type="entry name" value="Abhydrolase_6"/>
    <property type="match status" value="1"/>
</dbReference>
<dbReference type="GO" id="GO:0016787">
    <property type="term" value="F:hydrolase activity"/>
    <property type="evidence" value="ECO:0007669"/>
    <property type="project" value="UniProtKB-KW"/>
</dbReference>
<evidence type="ECO:0000256" key="1">
    <source>
        <dbReference type="SAM" id="SignalP"/>
    </source>
</evidence>
<name>A0A7X1J5Q8_9ACTN</name>
<dbReference type="InterPro" id="IPR052897">
    <property type="entry name" value="Sec-Metab_Biosynth_Hydrolase"/>
</dbReference>
<accession>A0A7X1J5Q8</accession>
<feature type="domain" description="AB hydrolase-1" evidence="2">
    <location>
        <begin position="57"/>
        <end position="278"/>
    </location>
</feature>
<dbReference type="EMBL" id="JACMSF010000028">
    <property type="protein sequence ID" value="MBC2904679.1"/>
    <property type="molecule type" value="Genomic_DNA"/>
</dbReference>
<dbReference type="SUPFAM" id="SSF53474">
    <property type="entry name" value="alpha/beta-Hydrolases"/>
    <property type="match status" value="1"/>
</dbReference>
<dbReference type="Proteomes" id="UP000584670">
    <property type="component" value="Unassembled WGS sequence"/>
</dbReference>
<evidence type="ECO:0000313" key="3">
    <source>
        <dbReference type="EMBL" id="MBC2904679.1"/>
    </source>
</evidence>
<dbReference type="AlphaFoldDB" id="A0A7X1J5Q8"/>
<comment type="caution">
    <text evidence="3">The sequence shown here is derived from an EMBL/GenBank/DDBJ whole genome shotgun (WGS) entry which is preliminary data.</text>
</comment>
<keyword evidence="4" id="KW-1185">Reference proteome</keyword>
<dbReference type="InterPro" id="IPR029058">
    <property type="entry name" value="AB_hydrolase_fold"/>
</dbReference>
<dbReference type="PROSITE" id="PS51318">
    <property type="entry name" value="TAT"/>
    <property type="match status" value="1"/>
</dbReference>
<gene>
    <name evidence="3" type="ORF">H4N64_24375</name>
</gene>
<organism evidence="3 4">
    <name type="scientific">Streptomyces cupreus</name>
    <dbReference type="NCBI Taxonomy" id="2759956"/>
    <lineage>
        <taxon>Bacteria</taxon>
        <taxon>Bacillati</taxon>
        <taxon>Actinomycetota</taxon>
        <taxon>Actinomycetes</taxon>
        <taxon>Kitasatosporales</taxon>
        <taxon>Streptomycetaceae</taxon>
        <taxon>Streptomyces</taxon>
    </lineage>
</organism>
<keyword evidence="3" id="KW-0378">Hydrolase</keyword>
<dbReference type="InterPro" id="IPR000073">
    <property type="entry name" value="AB_hydrolase_1"/>
</dbReference>
<feature type="signal peptide" evidence="1">
    <location>
        <begin position="1"/>
        <end position="41"/>
    </location>
</feature>
<sequence>MNHTQSSRPSRNRSLAGASAAVATLAAVGMATFPGSAGAVAAGTVEGGKPGGVRPTIVLEHGAFADASSWNGVIERLRKSGYPVIATANPLRGPASDAAYLRSVLDTISGPVVLVGHSYGGTVITNAAVGNEDKVKALVYIAAFIPDQGESSLELSNKYPGSTLGNVIEATSYTLPDGTTGNDLRIKADKFRQQFAADVPRGQAALMAATQRPIAAAALEEKATKTAWKTIPAWSLIATQDLNIPPAAQRYMSDRAHAHTSEIKASHAVSVSQPDAVSSIIQNAAHATTR</sequence>
<dbReference type="PANTHER" id="PTHR37017">
    <property type="entry name" value="AB HYDROLASE-1 DOMAIN-CONTAINING PROTEIN-RELATED"/>
    <property type="match status" value="1"/>
</dbReference>
<dbReference type="InterPro" id="IPR006311">
    <property type="entry name" value="TAT_signal"/>
</dbReference>
<proteinExistence type="predicted"/>
<dbReference type="Gene3D" id="3.40.50.1820">
    <property type="entry name" value="alpha/beta hydrolase"/>
    <property type="match status" value="1"/>
</dbReference>
<dbReference type="RefSeq" id="WP_186284547.1">
    <property type="nucleotide sequence ID" value="NZ_JACMSF010000028.1"/>
</dbReference>
<evidence type="ECO:0000313" key="4">
    <source>
        <dbReference type="Proteomes" id="UP000584670"/>
    </source>
</evidence>
<feature type="chain" id="PRO_5038363596" evidence="1">
    <location>
        <begin position="42"/>
        <end position="290"/>
    </location>
</feature>
<reference evidence="3 4" key="1">
    <citation type="submission" date="2020-08" db="EMBL/GenBank/DDBJ databases">
        <title>Streptomyces sp. PSKA01 genome sequencing and assembly.</title>
        <authorList>
            <person name="Mandal S."/>
            <person name="Maiti P.K."/>
            <person name="Das P."/>
        </authorList>
    </citation>
    <scope>NUCLEOTIDE SEQUENCE [LARGE SCALE GENOMIC DNA]</scope>
    <source>
        <strain evidence="3 4">PSKA01</strain>
    </source>
</reference>
<protein>
    <submittedName>
        <fullName evidence="3">Alpha/beta hydrolase</fullName>
    </submittedName>
</protein>
<dbReference type="PANTHER" id="PTHR37017:SF11">
    <property type="entry name" value="ESTERASE_LIPASE_THIOESTERASE DOMAIN-CONTAINING PROTEIN"/>
    <property type="match status" value="1"/>
</dbReference>
<evidence type="ECO:0000259" key="2">
    <source>
        <dbReference type="Pfam" id="PF12697"/>
    </source>
</evidence>
<keyword evidence="1" id="KW-0732">Signal</keyword>